<evidence type="ECO:0000313" key="6">
    <source>
        <dbReference type="Proteomes" id="UP000034215"/>
    </source>
</evidence>
<evidence type="ECO:0000256" key="2">
    <source>
        <dbReference type="ARBA" id="ARBA00006472"/>
    </source>
</evidence>
<dbReference type="PANTHER" id="PTHR12599">
    <property type="entry name" value="PTERIN-4-ALPHA-CARBINOLAMINE DEHYDRATASE"/>
    <property type="match status" value="1"/>
</dbReference>
<dbReference type="Pfam" id="PF01329">
    <property type="entry name" value="Pterin_4a"/>
    <property type="match status" value="1"/>
</dbReference>
<dbReference type="NCBIfam" id="NF002017">
    <property type="entry name" value="PRK00823.1-2"/>
    <property type="match status" value="1"/>
</dbReference>
<evidence type="ECO:0000256" key="1">
    <source>
        <dbReference type="ARBA" id="ARBA00001554"/>
    </source>
</evidence>
<dbReference type="EC" id="4.2.1.96" evidence="3"/>
<comment type="catalytic activity">
    <reaction evidence="1">
        <text>(4aS,6R)-4a-hydroxy-L-erythro-5,6,7,8-tetrahydrobiopterin = (6R)-L-erythro-6,7-dihydrobiopterin + H2O</text>
        <dbReference type="Rhea" id="RHEA:11920"/>
        <dbReference type="ChEBI" id="CHEBI:15377"/>
        <dbReference type="ChEBI" id="CHEBI:15642"/>
        <dbReference type="ChEBI" id="CHEBI:43120"/>
        <dbReference type="EC" id="4.2.1.96"/>
    </reaction>
</comment>
<proteinExistence type="inferred from homology"/>
<dbReference type="PANTHER" id="PTHR12599:SF0">
    <property type="entry name" value="PTERIN-4-ALPHA-CARBINOLAMINE DEHYDRATASE"/>
    <property type="match status" value="1"/>
</dbReference>
<protein>
    <recommendedName>
        <fullName evidence="3">4a-hydroxytetrahydrobiopterin dehydratase</fullName>
        <ecNumber evidence="3">4.2.1.96</ecNumber>
    </recommendedName>
</protein>
<dbReference type="Gene3D" id="3.30.1360.20">
    <property type="entry name" value="Transcriptional coactivator/pterin dehydratase"/>
    <property type="match status" value="1"/>
</dbReference>
<dbReference type="CDD" id="cd00488">
    <property type="entry name" value="PCD_DCoH"/>
    <property type="match status" value="1"/>
</dbReference>
<comment type="similarity">
    <text evidence="2">Belongs to the pterin-4-alpha-carbinolamine dehydratase family.</text>
</comment>
<accession>A0A0G0QJK0</accession>
<evidence type="ECO:0000313" key="5">
    <source>
        <dbReference type="EMBL" id="KKR40544.1"/>
    </source>
</evidence>
<comment type="caution">
    <text evidence="5">The sequence shown here is derived from an EMBL/GenBank/DDBJ whole genome shotgun (WGS) entry which is preliminary data.</text>
</comment>
<dbReference type="InterPro" id="IPR036428">
    <property type="entry name" value="PCD_sf"/>
</dbReference>
<name>A0A0G0QJK0_9BACT</name>
<organism evidence="5 6">
    <name type="scientific">Candidatus Woesebacteria bacterium GW2011_GWB1_40_12</name>
    <dbReference type="NCBI Taxonomy" id="1618576"/>
    <lineage>
        <taxon>Bacteria</taxon>
        <taxon>Candidatus Woeseibacteriota</taxon>
    </lineage>
</organism>
<dbReference type="GO" id="GO:0006729">
    <property type="term" value="P:tetrahydrobiopterin biosynthetic process"/>
    <property type="evidence" value="ECO:0007669"/>
    <property type="project" value="InterPro"/>
</dbReference>
<evidence type="ECO:0000256" key="4">
    <source>
        <dbReference type="ARBA" id="ARBA00023239"/>
    </source>
</evidence>
<keyword evidence="4" id="KW-0456">Lyase</keyword>
<dbReference type="EMBL" id="LBYA01000042">
    <property type="protein sequence ID" value="KKR40544.1"/>
    <property type="molecule type" value="Genomic_DNA"/>
</dbReference>
<reference evidence="5 6" key="1">
    <citation type="journal article" date="2015" name="Nature">
        <title>rRNA introns, odd ribosomes, and small enigmatic genomes across a large radiation of phyla.</title>
        <authorList>
            <person name="Brown C.T."/>
            <person name="Hug L.A."/>
            <person name="Thomas B.C."/>
            <person name="Sharon I."/>
            <person name="Castelle C.J."/>
            <person name="Singh A."/>
            <person name="Wilkins M.J."/>
            <person name="Williams K.H."/>
            <person name="Banfield J.F."/>
        </authorList>
    </citation>
    <scope>NUCLEOTIDE SEQUENCE [LARGE SCALE GENOMIC DNA]</scope>
</reference>
<dbReference type="Proteomes" id="UP000034215">
    <property type="component" value="Unassembled WGS sequence"/>
</dbReference>
<gene>
    <name evidence="5" type="ORF">UT76_C0042G0004</name>
</gene>
<dbReference type="AlphaFoldDB" id="A0A0G0QJK0"/>
<evidence type="ECO:0000256" key="3">
    <source>
        <dbReference type="ARBA" id="ARBA00013252"/>
    </source>
</evidence>
<dbReference type="InterPro" id="IPR001533">
    <property type="entry name" value="Pterin_deHydtase"/>
</dbReference>
<sequence length="100" mass="11914">MDEDLKILSAEEVKKTLIDYPGWEYRDDKITREFQFESFGEAVEFIKKLAPFCDKIDHHPDVHIYYKKVVFDLQRFSVGGKVTQRDFRVASEIERMFSSE</sequence>
<dbReference type="SUPFAM" id="SSF55248">
    <property type="entry name" value="PCD-like"/>
    <property type="match status" value="1"/>
</dbReference>
<dbReference type="GO" id="GO:0008124">
    <property type="term" value="F:4-alpha-hydroxytetrahydrobiopterin dehydratase activity"/>
    <property type="evidence" value="ECO:0007669"/>
    <property type="project" value="UniProtKB-EC"/>
</dbReference>